<keyword evidence="1" id="KW-0812">Transmembrane</keyword>
<evidence type="ECO:0000313" key="3">
    <source>
        <dbReference type="Proteomes" id="UP000447434"/>
    </source>
</evidence>
<keyword evidence="1" id="KW-1133">Transmembrane helix</keyword>
<dbReference type="EMBL" id="WOCE01000011">
    <property type="protein sequence ID" value="KAE9604115.1"/>
    <property type="molecule type" value="Genomic_DNA"/>
</dbReference>
<dbReference type="Proteomes" id="UP000447434">
    <property type="component" value="Chromosome 11"/>
</dbReference>
<keyword evidence="1" id="KW-0472">Membrane</keyword>
<gene>
    <name evidence="2" type="ORF">Lalb_Chr11g0067901</name>
</gene>
<evidence type="ECO:0000256" key="1">
    <source>
        <dbReference type="SAM" id="Phobius"/>
    </source>
</evidence>
<proteinExistence type="predicted"/>
<reference evidence="3" key="1">
    <citation type="journal article" date="2020" name="Nat. Commun.">
        <title>Genome sequence of the cluster root forming white lupin.</title>
        <authorList>
            <person name="Hufnagel B."/>
            <person name="Marques A."/>
            <person name="Soriano A."/>
            <person name="Marques L."/>
            <person name="Divol F."/>
            <person name="Doumas P."/>
            <person name="Sallet E."/>
            <person name="Mancinotti D."/>
            <person name="Carrere S."/>
            <person name="Marande W."/>
            <person name="Arribat S."/>
            <person name="Keller J."/>
            <person name="Huneau C."/>
            <person name="Blein T."/>
            <person name="Aime D."/>
            <person name="Laguerre M."/>
            <person name="Taylor J."/>
            <person name="Schubert V."/>
            <person name="Nelson M."/>
            <person name="Geu-Flores F."/>
            <person name="Crespi M."/>
            <person name="Gallardo-Guerrero K."/>
            <person name="Delaux P.-M."/>
            <person name="Salse J."/>
            <person name="Berges H."/>
            <person name="Guyot R."/>
            <person name="Gouzy J."/>
            <person name="Peret B."/>
        </authorList>
    </citation>
    <scope>NUCLEOTIDE SEQUENCE [LARGE SCALE GENOMIC DNA]</scope>
    <source>
        <strain evidence="3">cv. Amiga</strain>
    </source>
</reference>
<dbReference type="AlphaFoldDB" id="A0A6A4PR21"/>
<feature type="transmembrane region" description="Helical" evidence="1">
    <location>
        <begin position="68"/>
        <end position="97"/>
    </location>
</feature>
<organism evidence="2 3">
    <name type="scientific">Lupinus albus</name>
    <name type="common">White lupine</name>
    <name type="synonym">Lupinus termis</name>
    <dbReference type="NCBI Taxonomy" id="3870"/>
    <lineage>
        <taxon>Eukaryota</taxon>
        <taxon>Viridiplantae</taxon>
        <taxon>Streptophyta</taxon>
        <taxon>Embryophyta</taxon>
        <taxon>Tracheophyta</taxon>
        <taxon>Spermatophyta</taxon>
        <taxon>Magnoliopsida</taxon>
        <taxon>eudicotyledons</taxon>
        <taxon>Gunneridae</taxon>
        <taxon>Pentapetalae</taxon>
        <taxon>rosids</taxon>
        <taxon>fabids</taxon>
        <taxon>Fabales</taxon>
        <taxon>Fabaceae</taxon>
        <taxon>Papilionoideae</taxon>
        <taxon>50 kb inversion clade</taxon>
        <taxon>genistoids sensu lato</taxon>
        <taxon>core genistoids</taxon>
        <taxon>Genisteae</taxon>
        <taxon>Lupinus</taxon>
    </lineage>
</organism>
<protein>
    <recommendedName>
        <fullName evidence="4">Transmembrane protein</fullName>
    </recommendedName>
</protein>
<sequence length="98" mass="11774">MVYYPYFSNIYWCTLFINNKINRKIIIRILRVKIFKCINLVTKKLNNPKSSQQNIKLHFKLLISNLRIFSLISLLTPYLISNISLSSFYHSFLFLFFS</sequence>
<evidence type="ECO:0008006" key="4">
    <source>
        <dbReference type="Google" id="ProtNLM"/>
    </source>
</evidence>
<keyword evidence="3" id="KW-1185">Reference proteome</keyword>
<accession>A0A6A4PR21</accession>
<name>A0A6A4PR21_LUPAL</name>
<evidence type="ECO:0000313" key="2">
    <source>
        <dbReference type="EMBL" id="KAE9604115.1"/>
    </source>
</evidence>
<comment type="caution">
    <text evidence="2">The sequence shown here is derived from an EMBL/GenBank/DDBJ whole genome shotgun (WGS) entry which is preliminary data.</text>
</comment>